<gene>
    <name evidence="2" type="ORF">CUS_4889</name>
</gene>
<feature type="transmembrane region" description="Helical" evidence="1">
    <location>
        <begin position="55"/>
        <end position="75"/>
    </location>
</feature>
<dbReference type="EMBL" id="ADKM02000111">
    <property type="protein sequence ID" value="EGC02100.1"/>
    <property type="molecule type" value="Genomic_DNA"/>
</dbReference>
<dbReference type="STRING" id="246199.CUS_4889"/>
<organism evidence="2 3">
    <name type="scientific">Ruminococcus albus 8</name>
    <dbReference type="NCBI Taxonomy" id="246199"/>
    <lineage>
        <taxon>Bacteria</taxon>
        <taxon>Bacillati</taxon>
        <taxon>Bacillota</taxon>
        <taxon>Clostridia</taxon>
        <taxon>Eubacteriales</taxon>
        <taxon>Oscillospiraceae</taxon>
        <taxon>Ruminococcus</taxon>
    </lineage>
</organism>
<dbReference type="Pfam" id="PF09826">
    <property type="entry name" value="Beta_propel"/>
    <property type="match status" value="1"/>
</dbReference>
<proteinExistence type="predicted"/>
<sequence>MTMRGRFFKRLAKENPLPDRISPESIKELLDENKAVIREVSMTSSEVKLNSTRKGLIMSAALAAAFVIAVGGLTITRLGKADIDEPQIISEPERPIADTTGLTGLRGGGYKSLHTFLTESDKNSWTFNLPQNSFVYNLEAQDRDISAEMRDFFENQCVYDGESDLMPVAEGYSGRRRRREENRLGLVKQENGKAFCARYCGVDGYVLNEGKAEKIEFEFLSDTFLMTELAENWCYPKEGTYLRPMVVGVVTMGDRLAVAYDFDLPEIINEKNAIHEYCGFCVYDVSDTENIRLEYEYEQPGNMQEFYLTDDGRLIMIGEYAEGKNAADYEMYNSGEPKFLPKVFENGNSFTIGEDSIYIANKSHSNILTVMSSFEIGESIENTDCILLTIAPTGIMVTDEHITLSAYYFYLNEEEERSEVNQHLISVDTADGLKVAAANYIDSPIDFQYSMAAYSEENGIRYIADRNAVLAVDDELNELGQYERAVYCDYSKEVDGDSMVGGFTVDDIAYANIVLLNGNTAYFCDWIEGFSDGENLIVREIADMSDPASPKTKDVSLAPYSAPAVTGGYRWHTNYFRLDDKTVLHIVENYGAETEETKLQLLSLDPEKSVEATDNYYYPSEAKTSEEGFQYYEATPHEEYKLRKAGIIAEVSLGIPEEERYNISPADAEGSARILPPGSVTEDDSYYLAFTNEYPKLRDISGDGYIYLPMCVRTIVEKHEISEKEALSLPLDQTGNFGVEDDENGNTRYYYYDKITVIPSYLLVKYSEDGMEPVGEFRGESYECASMDEVGNSEDMGCAVYDGYIYSFSERGAEGAKLP</sequence>
<dbReference type="eggNOG" id="COG1595">
    <property type="taxonomic scope" value="Bacteria"/>
</dbReference>
<dbReference type="InterPro" id="IPR019198">
    <property type="entry name" value="Beta_propeller_containing"/>
</dbReference>
<comment type="caution">
    <text evidence="2">The sequence shown here is derived from an EMBL/GenBank/DDBJ whole genome shotgun (WGS) entry which is preliminary data.</text>
</comment>
<dbReference type="Proteomes" id="UP000004259">
    <property type="component" value="Unassembled WGS sequence"/>
</dbReference>
<evidence type="ECO:0000256" key="1">
    <source>
        <dbReference type="SAM" id="Phobius"/>
    </source>
</evidence>
<evidence type="ECO:0000313" key="3">
    <source>
        <dbReference type="Proteomes" id="UP000004259"/>
    </source>
</evidence>
<accession>E9SF50</accession>
<name>E9SF50_RUMAL</name>
<dbReference type="AlphaFoldDB" id="E9SF50"/>
<keyword evidence="1" id="KW-0812">Transmembrane</keyword>
<keyword evidence="1" id="KW-0472">Membrane</keyword>
<keyword evidence="1" id="KW-1133">Transmembrane helix</keyword>
<evidence type="ECO:0000313" key="2">
    <source>
        <dbReference type="EMBL" id="EGC02100.1"/>
    </source>
</evidence>
<reference evidence="2 3" key="1">
    <citation type="submission" date="2011-02" db="EMBL/GenBank/DDBJ databases">
        <authorList>
            <person name="Nelson K.E."/>
            <person name="Sutton G."/>
            <person name="Torralba M."/>
            <person name="Durkin S."/>
            <person name="Harkins D."/>
            <person name="Montgomery R."/>
            <person name="Ziemer C."/>
            <person name="Klaassens E."/>
            <person name="Ocuiv P."/>
            <person name="Morrison M."/>
        </authorList>
    </citation>
    <scope>NUCLEOTIDE SEQUENCE [LARGE SCALE GENOMIC DNA]</scope>
    <source>
        <strain evidence="2 3">8</strain>
    </source>
</reference>
<keyword evidence="3" id="KW-1185">Reference proteome</keyword>
<protein>
    <submittedName>
        <fullName evidence="2">Uncharacterized protein</fullName>
    </submittedName>
</protein>